<keyword evidence="3" id="KW-1185">Reference proteome</keyword>
<reference evidence="2 3" key="1">
    <citation type="submission" date="2016-10" db="EMBL/GenBank/DDBJ databases">
        <authorList>
            <person name="de Groot N.N."/>
        </authorList>
    </citation>
    <scope>NUCLEOTIDE SEQUENCE [LARGE SCALE GENOMIC DNA]</scope>
    <source>
        <strain evidence="2 3">CGMCC 1.3442</strain>
    </source>
</reference>
<feature type="transmembrane region" description="Helical" evidence="1">
    <location>
        <begin position="84"/>
        <end position="104"/>
    </location>
</feature>
<protein>
    <submittedName>
        <fullName evidence="2">Cxxc_20_cxxc protein</fullName>
    </submittedName>
</protein>
<dbReference type="InterPro" id="IPR026369">
    <property type="entry name" value="CxxC_20_CxxC"/>
</dbReference>
<gene>
    <name evidence="2" type="ORF">SAMN05216498_2058</name>
</gene>
<evidence type="ECO:0000313" key="2">
    <source>
        <dbReference type="EMBL" id="SDN36468.1"/>
    </source>
</evidence>
<accession>A0A1H0ASD4</accession>
<organism evidence="2 3">
    <name type="scientific">Tenuibacillus multivorans</name>
    <dbReference type="NCBI Taxonomy" id="237069"/>
    <lineage>
        <taxon>Bacteria</taxon>
        <taxon>Bacillati</taxon>
        <taxon>Bacillota</taxon>
        <taxon>Bacilli</taxon>
        <taxon>Bacillales</taxon>
        <taxon>Bacillaceae</taxon>
        <taxon>Tenuibacillus</taxon>
    </lineage>
</organism>
<name>A0A1H0ASD4_9BACI</name>
<keyword evidence="1" id="KW-1133">Transmembrane helix</keyword>
<dbReference type="NCBIfam" id="TIGR04104">
    <property type="entry name" value="cxxc_20_cxxc"/>
    <property type="match status" value="1"/>
</dbReference>
<evidence type="ECO:0000313" key="3">
    <source>
        <dbReference type="Proteomes" id="UP000199334"/>
    </source>
</evidence>
<sequence>MFDLKFVQGWGLMSMPKCENCHTEWSWKDTQKAMLGFKQGLSCPHCGETQFQTKDSMWRTSMVGLLPLFIGLVGSSLLDLSLLPSLVLIVLLSFLYLSIIPFFLELTSEEVHMW</sequence>
<proteinExistence type="predicted"/>
<keyword evidence="1" id="KW-0472">Membrane</keyword>
<dbReference type="STRING" id="237069.SAMN05216498_2058"/>
<feature type="transmembrane region" description="Helical" evidence="1">
    <location>
        <begin position="60"/>
        <end position="78"/>
    </location>
</feature>
<dbReference type="AlphaFoldDB" id="A0A1H0ASD4"/>
<keyword evidence="1" id="KW-0812">Transmembrane</keyword>
<dbReference type="Proteomes" id="UP000199334">
    <property type="component" value="Unassembled WGS sequence"/>
</dbReference>
<evidence type="ECO:0000256" key="1">
    <source>
        <dbReference type="SAM" id="Phobius"/>
    </source>
</evidence>
<dbReference type="EMBL" id="FNIG01000004">
    <property type="protein sequence ID" value="SDN36468.1"/>
    <property type="molecule type" value="Genomic_DNA"/>
</dbReference>